<reference evidence="3" key="1">
    <citation type="submission" date="2020-01" db="EMBL/GenBank/DDBJ databases">
        <title>Development of genomics and gene disruption for Polysphondylium violaceum indicates a role for the polyketide synthase stlB in stalk morphogenesis.</title>
        <authorList>
            <person name="Narita B."/>
            <person name="Kawabe Y."/>
            <person name="Kin K."/>
            <person name="Saito T."/>
            <person name="Gibbs R."/>
            <person name="Kuspa A."/>
            <person name="Muzny D."/>
            <person name="Queller D."/>
            <person name="Richards S."/>
            <person name="Strassman J."/>
            <person name="Sucgang R."/>
            <person name="Worley K."/>
            <person name="Schaap P."/>
        </authorList>
    </citation>
    <scope>NUCLEOTIDE SEQUENCE</scope>
    <source>
        <strain evidence="3">QSvi11</strain>
    </source>
</reference>
<organism evidence="3 4">
    <name type="scientific">Polysphondylium violaceum</name>
    <dbReference type="NCBI Taxonomy" id="133409"/>
    <lineage>
        <taxon>Eukaryota</taxon>
        <taxon>Amoebozoa</taxon>
        <taxon>Evosea</taxon>
        <taxon>Eumycetozoa</taxon>
        <taxon>Dictyostelia</taxon>
        <taxon>Dictyosteliales</taxon>
        <taxon>Dictyosteliaceae</taxon>
        <taxon>Polysphondylium</taxon>
    </lineage>
</organism>
<name>A0A8J4PYQ8_9MYCE</name>
<evidence type="ECO:0000313" key="3">
    <source>
        <dbReference type="EMBL" id="KAF2077613.1"/>
    </source>
</evidence>
<feature type="compositionally biased region" description="Low complexity" evidence="1">
    <location>
        <begin position="1"/>
        <end position="33"/>
    </location>
</feature>
<feature type="region of interest" description="Disordered" evidence="1">
    <location>
        <begin position="1"/>
        <end position="56"/>
    </location>
</feature>
<sequence length="124" mass="13710">MEQQTTSITPPSTPSFTSMSETESSITLSINSTATSPSCKTPSTISETNHGKHEKKPDGVLILEMEDNKKVLVTEEDFEKSFNKKNMKRKPIYRLLTRNICIGVICLILAAVIALIIVIVKLKS</sequence>
<keyword evidence="2" id="KW-0472">Membrane</keyword>
<evidence type="ECO:0000256" key="1">
    <source>
        <dbReference type="SAM" id="MobiDB-lite"/>
    </source>
</evidence>
<accession>A0A8J4PYQ8</accession>
<feature type="compositionally biased region" description="Polar residues" evidence="1">
    <location>
        <begin position="34"/>
        <end position="48"/>
    </location>
</feature>
<dbReference type="AlphaFoldDB" id="A0A8J4PYQ8"/>
<keyword evidence="4" id="KW-1185">Reference proteome</keyword>
<keyword evidence="2" id="KW-0812">Transmembrane</keyword>
<evidence type="ECO:0000256" key="2">
    <source>
        <dbReference type="SAM" id="Phobius"/>
    </source>
</evidence>
<gene>
    <name evidence="3" type="ORF">CYY_001076</name>
</gene>
<feature type="transmembrane region" description="Helical" evidence="2">
    <location>
        <begin position="95"/>
        <end position="120"/>
    </location>
</feature>
<keyword evidence="2" id="KW-1133">Transmembrane helix</keyword>
<comment type="caution">
    <text evidence="3">The sequence shown here is derived from an EMBL/GenBank/DDBJ whole genome shotgun (WGS) entry which is preliminary data.</text>
</comment>
<dbReference type="EMBL" id="AJWJ01000024">
    <property type="protein sequence ID" value="KAF2077613.1"/>
    <property type="molecule type" value="Genomic_DNA"/>
</dbReference>
<protein>
    <submittedName>
        <fullName evidence="3">Uncharacterized protein</fullName>
    </submittedName>
</protein>
<evidence type="ECO:0000313" key="4">
    <source>
        <dbReference type="Proteomes" id="UP000695562"/>
    </source>
</evidence>
<proteinExistence type="predicted"/>
<dbReference type="Proteomes" id="UP000695562">
    <property type="component" value="Unassembled WGS sequence"/>
</dbReference>